<dbReference type="AlphaFoldDB" id="A0AAW9N9P8"/>
<dbReference type="RefSeq" id="WP_214922742.1">
    <property type="nucleotide sequence ID" value="NZ_JARNBH010000002.1"/>
</dbReference>
<dbReference type="InterPro" id="IPR006724">
    <property type="entry name" value="Phage_TTP"/>
</dbReference>
<accession>A0AAW9N9P8</accession>
<gene>
    <name evidence="1" type="ORF">P4706_02325</name>
</gene>
<name>A0AAW9N9P8_9BACI</name>
<dbReference type="NCBIfam" id="TIGR01603">
    <property type="entry name" value="maj_tail_phi13"/>
    <property type="match status" value="1"/>
</dbReference>
<dbReference type="Proteomes" id="UP001307168">
    <property type="component" value="Unassembled WGS sequence"/>
</dbReference>
<protein>
    <submittedName>
        <fullName evidence="1">Phage tail protein</fullName>
    </submittedName>
</protein>
<reference evidence="1 2" key="1">
    <citation type="submission" date="2023-03" db="EMBL/GenBank/DDBJ databases">
        <title>Bacillus Genome Sequencing.</title>
        <authorList>
            <person name="Dunlap C."/>
        </authorList>
    </citation>
    <scope>NUCLEOTIDE SEQUENCE [LARGE SCALE GENOMIC DNA]</scope>
    <source>
        <strain evidence="1 2">B-41290</strain>
    </source>
</reference>
<dbReference type="EMBL" id="JARNBH010000002">
    <property type="protein sequence ID" value="MEC0271920.1"/>
    <property type="molecule type" value="Genomic_DNA"/>
</dbReference>
<dbReference type="Pfam" id="PF04630">
    <property type="entry name" value="Phage_TTP_1"/>
    <property type="match status" value="1"/>
</dbReference>
<evidence type="ECO:0000313" key="1">
    <source>
        <dbReference type="EMBL" id="MEC0271920.1"/>
    </source>
</evidence>
<keyword evidence="2" id="KW-1185">Reference proteome</keyword>
<proteinExistence type="predicted"/>
<evidence type="ECO:0000313" key="2">
    <source>
        <dbReference type="Proteomes" id="UP001307168"/>
    </source>
</evidence>
<dbReference type="InterPro" id="IPR006490">
    <property type="entry name" value="Maj_tail_phi13"/>
</dbReference>
<comment type="caution">
    <text evidence="1">The sequence shown here is derived from an EMBL/GenBank/DDBJ whole genome shotgun (WGS) entry which is preliminary data.</text>
</comment>
<organism evidence="1 2">
    <name type="scientific">Peribacillus castrilensis</name>
    <dbReference type="NCBI Taxonomy" id="2897690"/>
    <lineage>
        <taxon>Bacteria</taxon>
        <taxon>Bacillati</taxon>
        <taxon>Bacillota</taxon>
        <taxon>Bacilli</taxon>
        <taxon>Bacillales</taxon>
        <taxon>Bacillaceae</taxon>
        <taxon>Peribacillus</taxon>
    </lineage>
</organism>
<sequence>MGIRVGFKRATFVVLDKDGKATSSVFVVEGKANKGGTKEATISGISPESVKVYASNVAYYVSAKGTGDVKAEISILDVPEEMTEAVLGRKKHTDGFTLIGERTEAPYVAALLESEDAAGQPVLFALLKGKMSAGDVSLKTSEDKPAEPDDEKLTMECIANNDGETIAYGIGSEVATKLKAYAFPPIAPPAG</sequence>